<dbReference type="InterPro" id="IPR011989">
    <property type="entry name" value="ARM-like"/>
</dbReference>
<dbReference type="Proteomes" id="UP000189580">
    <property type="component" value="Chromosome a"/>
</dbReference>
<dbReference type="Pfam" id="PF21547">
    <property type="entry name" value="TTI1"/>
    <property type="match status" value="1"/>
</dbReference>
<feature type="domain" description="TTI1 N-terminal TPR" evidence="2">
    <location>
        <begin position="67"/>
        <end position="262"/>
    </location>
</feature>
<dbReference type="InterPro" id="IPR016024">
    <property type="entry name" value="ARM-type_fold"/>
</dbReference>
<protein>
    <submittedName>
        <fullName evidence="5">Tti1p</fullName>
    </submittedName>
</protein>
<evidence type="ECO:0000313" key="5">
    <source>
        <dbReference type="EMBL" id="ANB12407.1"/>
    </source>
</evidence>
<name>A0A161HIN1_9ASCO</name>
<evidence type="ECO:0000259" key="3">
    <source>
        <dbReference type="Pfam" id="PF24181"/>
    </source>
</evidence>
<feature type="compositionally biased region" description="Basic and acidic residues" evidence="1">
    <location>
        <begin position="747"/>
        <end position="758"/>
    </location>
</feature>
<dbReference type="SUPFAM" id="SSF48371">
    <property type="entry name" value="ARM repeat"/>
    <property type="match status" value="1"/>
</dbReference>
<evidence type="ECO:0000259" key="2">
    <source>
        <dbReference type="Pfam" id="PF24173"/>
    </source>
</evidence>
<dbReference type="RefSeq" id="XP_018734884.1">
    <property type="nucleotide sequence ID" value="XM_018882613.1"/>
</dbReference>
<feature type="domain" description="TEL2-interacting protein 1 second TPR" evidence="4">
    <location>
        <begin position="291"/>
        <end position="537"/>
    </location>
</feature>
<dbReference type="Pfam" id="PF24181">
    <property type="entry name" value="TPR_TTI1_C"/>
    <property type="match status" value="1"/>
</dbReference>
<gene>
    <name evidence="5" type="primary">TTI1</name>
    <name evidence="5" type="ORF">AWJ20_660</name>
</gene>
<organism evidence="5 6">
    <name type="scientific">Sugiyamaella lignohabitans</name>
    <dbReference type="NCBI Taxonomy" id="796027"/>
    <lineage>
        <taxon>Eukaryota</taxon>
        <taxon>Fungi</taxon>
        <taxon>Dikarya</taxon>
        <taxon>Ascomycota</taxon>
        <taxon>Saccharomycotina</taxon>
        <taxon>Dipodascomycetes</taxon>
        <taxon>Dipodascales</taxon>
        <taxon>Trichomonascaceae</taxon>
        <taxon>Sugiyamaella</taxon>
    </lineage>
</organism>
<dbReference type="InterPro" id="IPR057567">
    <property type="entry name" value="TPR_TTI1_C"/>
</dbReference>
<dbReference type="PANTHER" id="PTHR18460">
    <property type="entry name" value="TEL2 INTERACTING PROTEIN 1 TTI1 FAMILY MEMBER"/>
    <property type="match status" value="1"/>
</dbReference>
<feature type="compositionally biased region" description="Basic and acidic residues" evidence="1">
    <location>
        <begin position="722"/>
        <end position="737"/>
    </location>
</feature>
<proteinExistence type="predicted"/>
<dbReference type="OrthoDB" id="6781668at2759"/>
<keyword evidence="6" id="KW-1185">Reference proteome</keyword>
<dbReference type="Pfam" id="PF24173">
    <property type="entry name" value="TPR_TTI1_N"/>
    <property type="match status" value="1"/>
</dbReference>
<dbReference type="InterPro" id="IPR057566">
    <property type="entry name" value="TPR_TTI1_N"/>
</dbReference>
<evidence type="ECO:0000259" key="4">
    <source>
        <dbReference type="Pfam" id="PF26245"/>
    </source>
</evidence>
<reference evidence="5 6" key="1">
    <citation type="submission" date="2016-02" db="EMBL/GenBank/DDBJ databases">
        <title>Complete genome sequence and transcriptome regulation of the pentose utilising yeast Sugiyamaella lignohabitans.</title>
        <authorList>
            <person name="Bellasio M."/>
            <person name="Peymann A."/>
            <person name="Valli M."/>
            <person name="Sipitzky M."/>
            <person name="Graf A."/>
            <person name="Sauer M."/>
            <person name="Marx H."/>
            <person name="Mattanovich D."/>
        </authorList>
    </citation>
    <scope>NUCLEOTIDE SEQUENCE [LARGE SCALE GENOMIC DNA]</scope>
    <source>
        <strain evidence="5 6">CBS 10342</strain>
    </source>
</reference>
<dbReference type="GeneID" id="30037717"/>
<feature type="domain" description="TTI1 C-terminal TPR" evidence="3">
    <location>
        <begin position="711"/>
        <end position="931"/>
    </location>
</feature>
<dbReference type="InterPro" id="IPR052587">
    <property type="entry name" value="TELO2-interacting_protein_1"/>
</dbReference>
<accession>A0A161HIN1</accession>
<dbReference type="Gene3D" id="1.25.10.10">
    <property type="entry name" value="Leucine-rich Repeat Variant"/>
    <property type="match status" value="1"/>
</dbReference>
<feature type="region of interest" description="Disordered" evidence="1">
    <location>
        <begin position="705"/>
        <end position="758"/>
    </location>
</feature>
<dbReference type="InterPro" id="IPR049362">
    <property type="entry name" value="TTI1_rpt"/>
</dbReference>
<dbReference type="GO" id="GO:0005737">
    <property type="term" value="C:cytoplasm"/>
    <property type="evidence" value="ECO:0007669"/>
    <property type="project" value="TreeGrafter"/>
</dbReference>
<dbReference type="InterPro" id="IPR059075">
    <property type="entry name" value="TPR_TTI1_2nd_yeast"/>
</dbReference>
<evidence type="ECO:0000313" key="6">
    <source>
        <dbReference type="Proteomes" id="UP000189580"/>
    </source>
</evidence>
<dbReference type="EMBL" id="CP014501">
    <property type="protein sequence ID" value="ANB12407.1"/>
    <property type="molecule type" value="Genomic_DNA"/>
</dbReference>
<sequence>MSGPPPMIDGSHDALPTPEFLQKPKELWKAGCEALEALFLLYHTSQNGLQHGLDGLDRDGGTSGKLASMPTFAHNITVFLDCLEYGFELVELQLVALRAMGVLLFQIIRSGDELSLVLPGIVSRIVKLVTGKFGGRTNYLVIASSIDLLSDILVSVMNDIELEGILDDSDSKVVSVSDDETQSISPVAIEPNMGNVVRTKPWLKASREQVKLALDSIITIRNHSKREPQNAILRLSLSILERSSQALSNCLPTVLDTIVFFASSNNNITDGDLRTKAENALKFHVSNYSVVKNIFEKRAFNWVESLSRLLVSHDDQQSIRILNAIQTSLELLKDTASETVLSDSLIRTVGDVVNLKPVTKQPLPVTGFSLNSKELVQTNSISASKRQLSFADFGITSLLSSESQLNLSKVLTSIGSSRNGSIVLGTLLDRVESEPPGSELKVTYFWMTMNLLKGVCISNKAEAEEIDSWIITDEATPASPDDAGTILDALYYCRELVQQATSVRFNKETDPMVCLSLQGIALVAEFLGVGFRDELVDTLYPLVEMLGHSNPLIVAQSQRAILQITQSCEYDTVQSLIVDNADYLVDGMSIKLNTLDISPRTTVILTTLINLAGPKITPYLDDLVSTMFVILDNYHGYTTLTEGIFSVFKALVAETEKGYSEALLLEGSKVTFDSTGAIVSQTPHLSNLTELLAELSRKPELPQLEVDSDDEDDDNSHNNKPFSERLAEVENRFKEDSQDNMQEDADLESKPLENPDEKLQQEWTSIVPKSTYKVIEHIVNYSDRYLTHTSSTLRYNLLELISSSMTIMASSQTDFLPLVNKIWPVITSRLDDSDTFVLEAALKCIGIACEKAGDFMTKRVVALWPKLKSLTAPFASKKRSLKFSPELRLLTALVNSLEMILANTPVPDDLFEDILSTFSRYFDLEQTKGLKYQLEKINGDAVWIECLMMGSAKPPTPPHESLAPIKIASR</sequence>
<dbReference type="Pfam" id="PF26245">
    <property type="entry name" value="TPR_TTI1_2nd_yeast"/>
    <property type="match status" value="1"/>
</dbReference>
<dbReference type="KEGG" id="slb:AWJ20_660"/>
<dbReference type="PANTHER" id="PTHR18460:SF3">
    <property type="entry name" value="TELO2-INTERACTING PROTEIN 1 HOMOLOG"/>
    <property type="match status" value="1"/>
</dbReference>
<dbReference type="AlphaFoldDB" id="A0A161HIN1"/>
<evidence type="ECO:0000256" key="1">
    <source>
        <dbReference type="SAM" id="MobiDB-lite"/>
    </source>
</evidence>